<dbReference type="SUPFAM" id="SSF53807">
    <property type="entry name" value="Helical backbone' metal receptor"/>
    <property type="match status" value="1"/>
</dbReference>
<organism evidence="7 8">
    <name type="scientific">Microbacterium oleivorans</name>
    <dbReference type="NCBI Taxonomy" id="273677"/>
    <lineage>
        <taxon>Bacteria</taxon>
        <taxon>Bacillati</taxon>
        <taxon>Actinomycetota</taxon>
        <taxon>Actinomycetes</taxon>
        <taxon>Micrococcales</taxon>
        <taxon>Microbacteriaceae</taxon>
        <taxon>Microbacterium</taxon>
    </lineage>
</organism>
<feature type="transmembrane region" description="Helical" evidence="6">
    <location>
        <begin position="54"/>
        <end position="75"/>
    </location>
</feature>
<evidence type="ECO:0000256" key="2">
    <source>
        <dbReference type="ARBA" id="ARBA00022448"/>
    </source>
</evidence>
<keyword evidence="2 5" id="KW-0813">Transport</keyword>
<dbReference type="eggNOG" id="COG0803">
    <property type="taxonomic scope" value="Bacteria"/>
</dbReference>
<comment type="caution">
    <text evidence="7">The sequence shown here is derived from an EMBL/GenBank/DDBJ whole genome shotgun (WGS) entry which is preliminary data.</text>
</comment>
<dbReference type="Gene3D" id="3.40.50.1980">
    <property type="entry name" value="Nitrogenase molybdenum iron protein domain"/>
    <property type="match status" value="2"/>
</dbReference>
<dbReference type="AlphaFoldDB" id="A0A031FUE3"/>
<dbReference type="Proteomes" id="UP000024001">
    <property type="component" value="Unassembled WGS sequence"/>
</dbReference>
<evidence type="ECO:0000313" key="7">
    <source>
        <dbReference type="EMBL" id="EZP27821.1"/>
    </source>
</evidence>
<protein>
    <submittedName>
        <fullName evidence="7">Metal ABC transporter substrate-binding protein</fullName>
    </submittedName>
</protein>
<dbReference type="PATRIC" id="fig|273677.3.peg.1796"/>
<sequence>MPSGPMRVTPAQEPIRLLRKPWERVCGDVFAVGRPLSLRTVINRTYTRRMTSRVPALVALAAGSVLVLAGCATATSPAASSGDATPLKVVASTNVYGSIAEAIGGKDVEVTSIVHSLSQDPHSYEASARDQLTISDADLILENGAGYDSFLDSLVEASGAKAPVLTAVEYSHAYEDADPDHADDHGHGHIEGFNEHVWYDPHTMEEFITAVAKELGTMDAAKADTFTKNADALIQDISGLETSLDGLKAKYAGEKVFVTEPVPLYLAAAAGLENATPEAFSEAVEEGQDVPPATLLEATKILESGDVRTVIVNAQTGGAETTEVEKLAKANDIPVLKFTELVPDGLTYVEWMQQNIDELAGTLTR</sequence>
<dbReference type="PANTHER" id="PTHR42953:SF1">
    <property type="entry name" value="METAL-BINDING PROTEIN HI_0362-RELATED"/>
    <property type="match status" value="1"/>
</dbReference>
<proteinExistence type="inferred from homology"/>
<keyword evidence="3" id="KW-0479">Metal-binding</keyword>
<gene>
    <name evidence="7" type="ORF">BW34_01813</name>
</gene>
<keyword evidence="6" id="KW-0472">Membrane</keyword>
<dbReference type="EMBL" id="JFYO01000005">
    <property type="protein sequence ID" value="EZP27821.1"/>
    <property type="molecule type" value="Genomic_DNA"/>
</dbReference>
<reference evidence="7 8" key="1">
    <citation type="submission" date="2014-03" db="EMBL/GenBank/DDBJ databases">
        <title>Draft Genome Sequences of 13 Willow Endophytes.</title>
        <authorList>
            <person name="Gan H.Y."/>
            <person name="Gan H.M."/>
            <person name="Savka M.A."/>
            <person name="Hudson A.O."/>
        </authorList>
    </citation>
    <scope>NUCLEOTIDE SEQUENCE [LARGE SCALE GENOMIC DNA]</scope>
    <source>
        <strain evidence="7 8">RIT293</strain>
    </source>
</reference>
<evidence type="ECO:0000313" key="8">
    <source>
        <dbReference type="Proteomes" id="UP000024001"/>
    </source>
</evidence>
<dbReference type="Pfam" id="PF01297">
    <property type="entry name" value="ZnuA"/>
    <property type="match status" value="1"/>
</dbReference>
<keyword evidence="4" id="KW-0732">Signal</keyword>
<dbReference type="PANTHER" id="PTHR42953">
    <property type="entry name" value="HIGH-AFFINITY ZINC UPTAKE SYSTEM PROTEIN ZNUA-RELATED"/>
    <property type="match status" value="1"/>
</dbReference>
<dbReference type="InterPro" id="IPR006128">
    <property type="entry name" value="Lipoprotein_PsaA-like"/>
</dbReference>
<dbReference type="GO" id="GO:0030313">
    <property type="term" value="C:cell envelope"/>
    <property type="evidence" value="ECO:0007669"/>
    <property type="project" value="UniProtKB-SubCell"/>
</dbReference>
<evidence type="ECO:0000256" key="1">
    <source>
        <dbReference type="ARBA" id="ARBA00004196"/>
    </source>
</evidence>
<comment type="subcellular location">
    <subcellularLocation>
        <location evidence="1">Cell envelope</location>
    </subcellularLocation>
</comment>
<dbReference type="GO" id="GO:0046872">
    <property type="term" value="F:metal ion binding"/>
    <property type="evidence" value="ECO:0007669"/>
    <property type="project" value="UniProtKB-KW"/>
</dbReference>
<name>A0A031FUE3_9MICO</name>
<evidence type="ECO:0000256" key="3">
    <source>
        <dbReference type="ARBA" id="ARBA00022723"/>
    </source>
</evidence>
<evidence type="ECO:0000256" key="4">
    <source>
        <dbReference type="ARBA" id="ARBA00022729"/>
    </source>
</evidence>
<dbReference type="PRINTS" id="PR00690">
    <property type="entry name" value="ADHESNFAMILY"/>
</dbReference>
<keyword evidence="6" id="KW-1133">Transmembrane helix</keyword>
<dbReference type="GO" id="GO:0030001">
    <property type="term" value="P:metal ion transport"/>
    <property type="evidence" value="ECO:0007669"/>
    <property type="project" value="InterPro"/>
</dbReference>
<keyword evidence="6" id="KW-0812">Transmembrane</keyword>
<dbReference type="InterPro" id="IPR050492">
    <property type="entry name" value="Bact_metal-bind_prot9"/>
</dbReference>
<keyword evidence="8" id="KW-1185">Reference proteome</keyword>
<evidence type="ECO:0000256" key="6">
    <source>
        <dbReference type="SAM" id="Phobius"/>
    </source>
</evidence>
<dbReference type="GO" id="GO:0007155">
    <property type="term" value="P:cell adhesion"/>
    <property type="evidence" value="ECO:0007669"/>
    <property type="project" value="InterPro"/>
</dbReference>
<comment type="similarity">
    <text evidence="5">Belongs to the bacterial solute-binding protein 9 family.</text>
</comment>
<dbReference type="InterPro" id="IPR006127">
    <property type="entry name" value="ZnuA-like"/>
</dbReference>
<accession>A0A031FUE3</accession>
<evidence type="ECO:0000256" key="5">
    <source>
        <dbReference type="RuleBase" id="RU003512"/>
    </source>
</evidence>